<protein>
    <recommendedName>
        <fullName evidence="6">Ig-like domain-containing protein</fullName>
    </recommendedName>
</protein>
<evidence type="ECO:0000256" key="5">
    <source>
        <dbReference type="SAM" id="SignalP"/>
    </source>
</evidence>
<keyword evidence="1 5" id="KW-0732">Signal</keyword>
<dbReference type="PANTHER" id="PTHR44337:SF20">
    <property type="entry name" value="CARCINOEMBRYONIC ANTIGEN-RELATED CELL ADHESION MOLECULE 5-RELATED"/>
    <property type="match status" value="1"/>
</dbReference>
<reference evidence="7" key="1">
    <citation type="submission" date="2020-10" db="EMBL/GenBank/DDBJ databases">
        <title>Chromosome-scale genome assembly of the Allis shad, Alosa alosa.</title>
        <authorList>
            <person name="Margot Z."/>
            <person name="Christophe K."/>
            <person name="Cabau C."/>
            <person name="Louis A."/>
            <person name="Berthelot C."/>
            <person name="Parey E."/>
            <person name="Roest Crollius H."/>
            <person name="Montfort J."/>
            <person name="Robinson-Rechavi M."/>
            <person name="Bucao C."/>
            <person name="Bouchez O."/>
            <person name="Gislard M."/>
            <person name="Lluch J."/>
            <person name="Milhes M."/>
            <person name="Lampietro C."/>
            <person name="Lopez Roques C."/>
            <person name="Donnadieu C."/>
            <person name="Braasch I."/>
            <person name="Desvignes T."/>
            <person name="Postlethwait J."/>
            <person name="Bobe J."/>
            <person name="Guiguen Y."/>
        </authorList>
    </citation>
    <scope>NUCLEOTIDE SEQUENCE</scope>
    <source>
        <strain evidence="7">M-15738</strain>
        <tissue evidence="7">Blood</tissue>
    </source>
</reference>
<evidence type="ECO:0000313" key="7">
    <source>
        <dbReference type="EMBL" id="KAG5270936.1"/>
    </source>
</evidence>
<feature type="domain" description="Ig-like" evidence="6">
    <location>
        <begin position="100"/>
        <end position="196"/>
    </location>
</feature>
<dbReference type="Pfam" id="PF07679">
    <property type="entry name" value="I-set"/>
    <property type="match status" value="1"/>
</dbReference>
<gene>
    <name evidence="7" type="ORF">AALO_G00174020</name>
</gene>
<dbReference type="InterPro" id="IPR013098">
    <property type="entry name" value="Ig_I-set"/>
</dbReference>
<comment type="caution">
    <text evidence="7">The sequence shown here is derived from an EMBL/GenBank/DDBJ whole genome shotgun (WGS) entry which is preliminary data.</text>
</comment>
<keyword evidence="2" id="KW-1015">Disulfide bond</keyword>
<dbReference type="Proteomes" id="UP000823561">
    <property type="component" value="Chromosome 13"/>
</dbReference>
<evidence type="ECO:0000256" key="1">
    <source>
        <dbReference type="ARBA" id="ARBA00022729"/>
    </source>
</evidence>
<accession>A0AAV6GBM2</accession>
<dbReference type="InterPro" id="IPR052598">
    <property type="entry name" value="IgSF_CEA-related"/>
</dbReference>
<evidence type="ECO:0000256" key="3">
    <source>
        <dbReference type="ARBA" id="ARBA00023180"/>
    </source>
</evidence>
<evidence type="ECO:0000313" key="8">
    <source>
        <dbReference type="Proteomes" id="UP000823561"/>
    </source>
</evidence>
<evidence type="ECO:0000256" key="2">
    <source>
        <dbReference type="ARBA" id="ARBA00023157"/>
    </source>
</evidence>
<dbReference type="SUPFAM" id="SSF48726">
    <property type="entry name" value="Immunoglobulin"/>
    <property type="match status" value="2"/>
</dbReference>
<keyword evidence="4" id="KW-0393">Immunoglobulin domain</keyword>
<dbReference type="Gene3D" id="2.60.40.10">
    <property type="entry name" value="Immunoglobulins"/>
    <property type="match status" value="2"/>
</dbReference>
<dbReference type="PROSITE" id="PS50835">
    <property type="entry name" value="IG_LIKE"/>
    <property type="match status" value="1"/>
</dbReference>
<feature type="chain" id="PRO_5043439737" description="Ig-like domain-containing protein" evidence="5">
    <location>
        <begin position="23"/>
        <end position="330"/>
    </location>
</feature>
<dbReference type="InterPro" id="IPR013783">
    <property type="entry name" value="Ig-like_fold"/>
</dbReference>
<keyword evidence="8" id="KW-1185">Reference proteome</keyword>
<keyword evidence="3" id="KW-0325">Glycoprotein</keyword>
<proteinExistence type="predicted"/>
<evidence type="ECO:0000259" key="6">
    <source>
        <dbReference type="PROSITE" id="PS50835"/>
    </source>
</evidence>
<dbReference type="PANTHER" id="PTHR44337">
    <property type="entry name" value="CARCINOEMBRYONIC ANTIGEN-RELATED CELL ADHESION MOLECULE 8"/>
    <property type="match status" value="1"/>
</dbReference>
<evidence type="ECO:0000256" key="4">
    <source>
        <dbReference type="ARBA" id="ARBA00023319"/>
    </source>
</evidence>
<sequence>MADHMKLLYTIFLFTITECVLSLPLSAPLSDPRGPYFMSISGPSVVTAGVPTKFICSADCTPECVYTWRVSGKEVEGDVLTLAVSGRTESLELECTAVNPASNNSRSTSKTVEINNLVIVKPTTSSNPREGQAFVLACQGSGPTIATAWFKDGQPLATDTRVLLSKNNVTLAFSSLLPSDGGYFECEVANSTITVTSRGYLLSFGTIAVSILGPNTVEAGVEHNFTCQANCELPCSISWRFSHGFPEGSFSLRRTEIRWTPARPGMVQLFQCIAENSLAQRMAQATKNVTVLARPTTPAPHPTPSGSVMVRPALALISMVSLQLLFALPV</sequence>
<dbReference type="AlphaFoldDB" id="A0AAV6GBM2"/>
<organism evidence="7 8">
    <name type="scientific">Alosa alosa</name>
    <name type="common">allis shad</name>
    <dbReference type="NCBI Taxonomy" id="278164"/>
    <lineage>
        <taxon>Eukaryota</taxon>
        <taxon>Metazoa</taxon>
        <taxon>Chordata</taxon>
        <taxon>Craniata</taxon>
        <taxon>Vertebrata</taxon>
        <taxon>Euteleostomi</taxon>
        <taxon>Actinopterygii</taxon>
        <taxon>Neopterygii</taxon>
        <taxon>Teleostei</taxon>
        <taxon>Clupei</taxon>
        <taxon>Clupeiformes</taxon>
        <taxon>Clupeoidei</taxon>
        <taxon>Clupeidae</taxon>
        <taxon>Alosa</taxon>
    </lineage>
</organism>
<dbReference type="InterPro" id="IPR036179">
    <property type="entry name" value="Ig-like_dom_sf"/>
</dbReference>
<dbReference type="EMBL" id="JADWDJ010000013">
    <property type="protein sequence ID" value="KAG5270936.1"/>
    <property type="molecule type" value="Genomic_DNA"/>
</dbReference>
<name>A0AAV6GBM2_9TELE</name>
<feature type="signal peptide" evidence="5">
    <location>
        <begin position="1"/>
        <end position="22"/>
    </location>
</feature>
<dbReference type="InterPro" id="IPR007110">
    <property type="entry name" value="Ig-like_dom"/>
</dbReference>